<keyword evidence="4" id="KW-1185">Reference proteome</keyword>
<evidence type="ECO:0008006" key="5">
    <source>
        <dbReference type="Google" id="ProtNLM"/>
    </source>
</evidence>
<sequence length="268" mass="29551">MPRISESKPTQESDHKGDVSSDYKLSLMPGMPRDDSLSEKALNKPSRLENRNRLLRLLCCADCLPSWAAVLVWFIIISLAIAFAVIGIILHTATPPKFSIADVVPVTDMAALTYTNDSFTIHFNLVINIKNPNIFPIHFSHVNATAYYPMPGKPVAGSSFVENEYVPIKSDYNKSIPFSMTYRPEIDRYRVILGTITSHCGVTGGPMKDITVTYSINSTANALLLVAHPSFQATSTLPCPIQLQDVPELAAITERFKLKPSSNVTHTT</sequence>
<dbReference type="OrthoDB" id="20273at2759"/>
<reference evidence="4" key="1">
    <citation type="submission" date="2015-06" db="EMBL/GenBank/DDBJ databases">
        <title>Expansion of signal transduction pathways in fungi by whole-genome duplication.</title>
        <authorList>
            <consortium name="DOE Joint Genome Institute"/>
            <person name="Corrochano L.M."/>
            <person name="Kuo A."/>
            <person name="Marcet-Houben M."/>
            <person name="Polaino S."/>
            <person name="Salamov A."/>
            <person name="Villalobos J.M."/>
            <person name="Alvarez M.I."/>
            <person name="Avalos J."/>
            <person name="Benito E.P."/>
            <person name="Benoit I."/>
            <person name="Burger G."/>
            <person name="Camino L.P."/>
            <person name="Canovas D."/>
            <person name="Cerda-Olmedo E."/>
            <person name="Cheng J.-F."/>
            <person name="Dominguez A."/>
            <person name="Elias M."/>
            <person name="Eslava A.P."/>
            <person name="Glaser F."/>
            <person name="Grimwood J."/>
            <person name="Gutierrez G."/>
            <person name="Heitman J."/>
            <person name="Henrissat B."/>
            <person name="Iturriaga E.A."/>
            <person name="Lang B.F."/>
            <person name="Lavin J.L."/>
            <person name="Lee S."/>
            <person name="Li W."/>
            <person name="Lindquist E."/>
            <person name="Lopez-Garcia S."/>
            <person name="Luque E.M."/>
            <person name="Marcos A.T."/>
            <person name="Martin J."/>
            <person name="McCluskey K."/>
            <person name="Medina H.R."/>
            <person name="Miralles-Duran A."/>
            <person name="Miyazaki A."/>
            <person name="Munoz-Torres E."/>
            <person name="Oguiza J.A."/>
            <person name="Ohm R."/>
            <person name="Olmedo M."/>
            <person name="Orejas M."/>
            <person name="Ortiz-Castellanos L."/>
            <person name="Pisabarro A.G."/>
            <person name="Rodriguez-Romero J."/>
            <person name="Ruiz-Herrera J."/>
            <person name="Ruiz-Vazquez R."/>
            <person name="Sanz C."/>
            <person name="Schackwitz W."/>
            <person name="Schmutz J."/>
            <person name="Shahriari M."/>
            <person name="Shelest E."/>
            <person name="Silva-Franco F."/>
            <person name="Soanes D."/>
            <person name="Syed K."/>
            <person name="Tagua V.G."/>
            <person name="Talbot N.J."/>
            <person name="Thon M."/>
            <person name="De vries R.P."/>
            <person name="Wiebenga A."/>
            <person name="Yadav J.S."/>
            <person name="Braun E.L."/>
            <person name="Baker S."/>
            <person name="Garre V."/>
            <person name="Horwitz B."/>
            <person name="Torres-Martinez S."/>
            <person name="Idnurm A."/>
            <person name="Herrera-Estrella A."/>
            <person name="Gabaldon T."/>
            <person name="Grigoriev I.V."/>
        </authorList>
    </citation>
    <scope>NUCLEOTIDE SEQUENCE [LARGE SCALE GENOMIC DNA]</scope>
    <source>
        <strain evidence="4">NRRL 1555(-)</strain>
    </source>
</reference>
<keyword evidence="2" id="KW-1133">Transmembrane helix</keyword>
<dbReference type="InParanoid" id="A0A162UNR6"/>
<keyword evidence="2" id="KW-0812">Transmembrane</keyword>
<feature type="region of interest" description="Disordered" evidence="1">
    <location>
        <begin position="1"/>
        <end position="42"/>
    </location>
</feature>
<evidence type="ECO:0000256" key="2">
    <source>
        <dbReference type="SAM" id="Phobius"/>
    </source>
</evidence>
<dbReference type="AlphaFoldDB" id="A0A162UNR6"/>
<proteinExistence type="predicted"/>
<dbReference type="VEuPathDB" id="FungiDB:PHYBLDRAFT_165174"/>
<gene>
    <name evidence="3" type="ORF">PHYBLDRAFT_165174</name>
</gene>
<evidence type="ECO:0000313" key="4">
    <source>
        <dbReference type="Proteomes" id="UP000077315"/>
    </source>
</evidence>
<dbReference type="GeneID" id="28996081"/>
<name>A0A162UNR6_PHYB8</name>
<accession>A0A162UNR6</accession>
<keyword evidence="2" id="KW-0472">Membrane</keyword>
<feature type="compositionally biased region" description="Basic and acidic residues" evidence="1">
    <location>
        <begin position="32"/>
        <end position="42"/>
    </location>
</feature>
<dbReference type="RefSeq" id="XP_018294693.1">
    <property type="nucleotide sequence ID" value="XM_018435175.1"/>
</dbReference>
<dbReference type="EMBL" id="KV440975">
    <property type="protein sequence ID" value="OAD76653.1"/>
    <property type="molecule type" value="Genomic_DNA"/>
</dbReference>
<dbReference type="STRING" id="763407.A0A162UNR6"/>
<dbReference type="Proteomes" id="UP000077315">
    <property type="component" value="Unassembled WGS sequence"/>
</dbReference>
<organism evidence="3 4">
    <name type="scientific">Phycomyces blakesleeanus (strain ATCC 8743b / DSM 1359 / FGSC 10004 / NBRC 33097 / NRRL 1555)</name>
    <dbReference type="NCBI Taxonomy" id="763407"/>
    <lineage>
        <taxon>Eukaryota</taxon>
        <taxon>Fungi</taxon>
        <taxon>Fungi incertae sedis</taxon>
        <taxon>Mucoromycota</taxon>
        <taxon>Mucoromycotina</taxon>
        <taxon>Mucoromycetes</taxon>
        <taxon>Mucorales</taxon>
        <taxon>Phycomycetaceae</taxon>
        <taxon>Phycomyces</taxon>
    </lineage>
</organism>
<protein>
    <recommendedName>
        <fullName evidence="5">Late embryogenesis abundant protein LEA-2 subgroup domain-containing protein</fullName>
    </recommendedName>
</protein>
<evidence type="ECO:0000256" key="1">
    <source>
        <dbReference type="SAM" id="MobiDB-lite"/>
    </source>
</evidence>
<feature type="compositionally biased region" description="Basic and acidic residues" evidence="1">
    <location>
        <begin position="1"/>
        <end position="21"/>
    </location>
</feature>
<evidence type="ECO:0000313" key="3">
    <source>
        <dbReference type="EMBL" id="OAD76653.1"/>
    </source>
</evidence>
<feature type="transmembrane region" description="Helical" evidence="2">
    <location>
        <begin position="67"/>
        <end position="90"/>
    </location>
</feature>